<gene>
    <name evidence="5" type="ORF">HF325_001434</name>
</gene>
<dbReference type="Pfam" id="PF01156">
    <property type="entry name" value="IU_nuc_hydro"/>
    <property type="match status" value="1"/>
</dbReference>
<accession>A0A8H7LBJ5</accession>
<dbReference type="OrthoDB" id="432381at2759"/>
<dbReference type="AlphaFoldDB" id="A0A8H7LBJ5"/>
<evidence type="ECO:0000313" key="6">
    <source>
        <dbReference type="Proteomes" id="UP000649328"/>
    </source>
</evidence>
<evidence type="ECO:0000256" key="1">
    <source>
        <dbReference type="ARBA" id="ARBA00009176"/>
    </source>
</evidence>
<dbReference type="InterPro" id="IPR036452">
    <property type="entry name" value="Ribo_hydro-like"/>
</dbReference>
<name>A0A8H7LBJ5_9ASCO</name>
<organism evidence="5 6">
    <name type="scientific">Metschnikowia pulcherrima</name>
    <dbReference type="NCBI Taxonomy" id="27326"/>
    <lineage>
        <taxon>Eukaryota</taxon>
        <taxon>Fungi</taxon>
        <taxon>Dikarya</taxon>
        <taxon>Ascomycota</taxon>
        <taxon>Saccharomycotina</taxon>
        <taxon>Pichiomycetes</taxon>
        <taxon>Metschnikowiaceae</taxon>
        <taxon>Metschnikowia</taxon>
    </lineage>
</organism>
<comment type="caution">
    <text evidence="5">The sequence shown here is derived from an EMBL/GenBank/DDBJ whole genome shotgun (WGS) entry which is preliminary data.</text>
</comment>
<dbReference type="EMBL" id="JACBPP010000002">
    <property type="protein sequence ID" value="KAF8003986.1"/>
    <property type="molecule type" value="Genomic_DNA"/>
</dbReference>
<dbReference type="GO" id="GO:0005829">
    <property type="term" value="C:cytosol"/>
    <property type="evidence" value="ECO:0007669"/>
    <property type="project" value="TreeGrafter"/>
</dbReference>
<dbReference type="GO" id="GO:0008477">
    <property type="term" value="F:purine nucleosidase activity"/>
    <property type="evidence" value="ECO:0007669"/>
    <property type="project" value="TreeGrafter"/>
</dbReference>
<dbReference type="PANTHER" id="PTHR12304">
    <property type="entry name" value="INOSINE-URIDINE PREFERRING NUCLEOSIDE HYDROLASE"/>
    <property type="match status" value="1"/>
</dbReference>
<dbReference type="CDD" id="cd02651">
    <property type="entry name" value="nuc_hydro_IU_UC_XIUA"/>
    <property type="match status" value="1"/>
</dbReference>
<dbReference type="InterPro" id="IPR001910">
    <property type="entry name" value="Inosine/uridine_hydrolase_dom"/>
</dbReference>
<evidence type="ECO:0000313" key="5">
    <source>
        <dbReference type="EMBL" id="KAF8003986.1"/>
    </source>
</evidence>
<dbReference type="GO" id="GO:0006152">
    <property type="term" value="P:purine nucleoside catabolic process"/>
    <property type="evidence" value="ECO:0007669"/>
    <property type="project" value="TreeGrafter"/>
</dbReference>
<dbReference type="Gene3D" id="3.90.245.10">
    <property type="entry name" value="Ribonucleoside hydrolase-like"/>
    <property type="match status" value="1"/>
</dbReference>
<evidence type="ECO:0000256" key="2">
    <source>
        <dbReference type="ARBA" id="ARBA00022801"/>
    </source>
</evidence>
<evidence type="ECO:0000256" key="3">
    <source>
        <dbReference type="ARBA" id="ARBA00023295"/>
    </source>
</evidence>
<reference evidence="5" key="1">
    <citation type="submission" date="2020-10" db="EMBL/GenBank/DDBJ databases">
        <title>The Whole-Genome Sequence of Metschnikowia persimmonesis, a Novel Endophytic Yeast Species Isolated from Medicinal Plant Diospyros kaki Thumb.</title>
        <authorList>
            <person name="Rahmat E."/>
            <person name="Kang Y."/>
        </authorList>
    </citation>
    <scope>NUCLEOTIDE SEQUENCE</scope>
    <source>
        <strain evidence="5">KIOM G15050</strain>
    </source>
</reference>
<proteinExistence type="inferred from homology"/>
<keyword evidence="6" id="KW-1185">Reference proteome</keyword>
<dbReference type="Proteomes" id="UP000649328">
    <property type="component" value="Unassembled WGS sequence"/>
</dbReference>
<dbReference type="SUPFAM" id="SSF53590">
    <property type="entry name" value="Nucleoside hydrolase"/>
    <property type="match status" value="1"/>
</dbReference>
<dbReference type="PANTHER" id="PTHR12304:SF4">
    <property type="entry name" value="URIDINE NUCLEOSIDASE"/>
    <property type="match status" value="1"/>
</dbReference>
<evidence type="ECO:0000259" key="4">
    <source>
        <dbReference type="Pfam" id="PF01156"/>
    </source>
</evidence>
<dbReference type="InterPro" id="IPR023186">
    <property type="entry name" value="IUNH"/>
</dbReference>
<protein>
    <recommendedName>
        <fullName evidence="4">Inosine/uridine-preferring nucleoside hydrolase domain-containing protein</fullName>
    </recommendedName>
</protein>
<comment type="similarity">
    <text evidence="1">Belongs to the IUNH family.</text>
</comment>
<feature type="domain" description="Inosine/uridine-preferring nucleoside hydrolase" evidence="4">
    <location>
        <begin position="14"/>
        <end position="337"/>
    </location>
</feature>
<keyword evidence="3" id="KW-0326">Glycosidase</keyword>
<sequence length="355" mass="39145">MPSTYKPTPTAVPVWLDCDPGNDDAFAILLAAFHPSFRLLGISTVHGNVALHKTTRNTLALLEAMRFTQGEINVFPGEALPLKVAPLHAEAIHGHYGIGGAELPENPRLVENKDFSYLHAMRDAVRENAGEICIVCTGALTNFANFITTYPEDVLKIRFVSIMGGAFDCGNIAPNVEFNMRTDPHAAQIVFNERRLANKIALAPLNLTHTALATSRVQKAIYDSDGENNSPLRLMFLQILSFYSDAYVKKYNHTAGPPIHDPLALFLILPLCAGQHASCAEFADECDFHYLQRNLVVETEGPEMGRTLFENKERDPLRVEKGGVYVGQSVNAPFFWKHVLAALATADKQVFARAE</sequence>
<keyword evidence="2" id="KW-0378">Hydrolase</keyword>